<dbReference type="GO" id="GO:0031169">
    <property type="term" value="P:ferrichrome biosynthetic process"/>
    <property type="evidence" value="ECO:0007669"/>
    <property type="project" value="UniProtKB-ARBA"/>
</dbReference>
<feature type="domain" description="Carrier" evidence="8">
    <location>
        <begin position="4483"/>
        <end position="4560"/>
    </location>
</feature>
<dbReference type="NCBIfam" id="TIGR01733">
    <property type="entry name" value="AA-adenyl-dom"/>
    <property type="match status" value="3"/>
</dbReference>
<dbReference type="FunFam" id="3.30.300.30:FF:000015">
    <property type="entry name" value="Nonribosomal peptide synthase SidD"/>
    <property type="match status" value="1"/>
</dbReference>
<comment type="similarity">
    <text evidence="5">Belongs to the NRP synthetase family.</text>
</comment>
<dbReference type="PANTHER" id="PTHR45527">
    <property type="entry name" value="NONRIBOSOMAL PEPTIDE SYNTHETASE"/>
    <property type="match status" value="1"/>
</dbReference>
<comment type="pathway">
    <text evidence="1">Siderophore biosynthesis.</text>
</comment>
<dbReference type="Pfam" id="PF00550">
    <property type="entry name" value="PP-binding"/>
    <property type="match status" value="5"/>
</dbReference>
<dbReference type="InterPro" id="IPR001242">
    <property type="entry name" value="Condensation_dom"/>
</dbReference>
<dbReference type="InterPro" id="IPR020845">
    <property type="entry name" value="AMP-binding_CS"/>
</dbReference>
<reference evidence="9" key="1">
    <citation type="submission" date="2021-12" db="EMBL/GenBank/DDBJ databases">
        <title>Convergent genome expansion in fungi linked to evolution of root-endophyte symbiosis.</title>
        <authorList>
            <consortium name="DOE Joint Genome Institute"/>
            <person name="Ke Y.-H."/>
            <person name="Bonito G."/>
            <person name="Liao H.-L."/>
            <person name="Looney B."/>
            <person name="Rojas-Flechas A."/>
            <person name="Nash J."/>
            <person name="Hameed K."/>
            <person name="Schadt C."/>
            <person name="Martin F."/>
            <person name="Crous P.W."/>
            <person name="Miettinen O."/>
            <person name="Magnuson J.K."/>
            <person name="Labbe J."/>
            <person name="Jacobson D."/>
            <person name="Doktycz M.J."/>
            <person name="Veneault-Fourrey C."/>
            <person name="Kuo A."/>
            <person name="Mondo S."/>
            <person name="Calhoun S."/>
            <person name="Riley R."/>
            <person name="Ohm R."/>
            <person name="LaButti K."/>
            <person name="Andreopoulos B."/>
            <person name="Pangilinan J."/>
            <person name="Nolan M."/>
            <person name="Tritt A."/>
            <person name="Clum A."/>
            <person name="Lipzen A."/>
            <person name="Daum C."/>
            <person name="Barry K."/>
            <person name="Grigoriev I.V."/>
            <person name="Vilgalys R."/>
        </authorList>
    </citation>
    <scope>NUCLEOTIDE SEQUENCE</scope>
    <source>
        <strain evidence="9">PMI_201</strain>
    </source>
</reference>
<keyword evidence="10" id="KW-1185">Reference proteome</keyword>
<dbReference type="GO" id="GO:0005737">
    <property type="term" value="C:cytoplasm"/>
    <property type="evidence" value="ECO:0007669"/>
    <property type="project" value="TreeGrafter"/>
</dbReference>
<evidence type="ECO:0000313" key="9">
    <source>
        <dbReference type="EMBL" id="KAH8695924.1"/>
    </source>
</evidence>
<feature type="domain" description="Carrier" evidence="8">
    <location>
        <begin position="3940"/>
        <end position="4013"/>
    </location>
</feature>
<keyword evidence="2" id="KW-0596">Phosphopantetheine</keyword>
<protein>
    <recommendedName>
        <fullName evidence="6">Nonribosomal peptide synthetase sidC</fullName>
    </recommendedName>
    <alternativeName>
        <fullName evidence="7">Siderophore peptide synthetase C</fullName>
    </alternativeName>
</protein>
<evidence type="ECO:0000256" key="3">
    <source>
        <dbReference type="ARBA" id="ARBA00022553"/>
    </source>
</evidence>
<dbReference type="PROSITE" id="PS00455">
    <property type="entry name" value="AMP_BINDING"/>
    <property type="match status" value="2"/>
</dbReference>
<dbReference type="FunFam" id="3.30.300.30:FF:000033">
    <property type="entry name" value="Nonribosomal siderophore peptide synthase SidC"/>
    <property type="match status" value="1"/>
</dbReference>
<dbReference type="CDD" id="cd19542">
    <property type="entry name" value="CT_NRPS-like"/>
    <property type="match status" value="2"/>
</dbReference>
<dbReference type="PROSITE" id="PS00012">
    <property type="entry name" value="PHOSPHOPANTETHEINE"/>
    <property type="match status" value="4"/>
</dbReference>
<dbReference type="InterPro" id="IPR042099">
    <property type="entry name" value="ANL_N_sf"/>
</dbReference>
<dbReference type="Pfam" id="PF00668">
    <property type="entry name" value="Condensation"/>
    <property type="match status" value="6"/>
</dbReference>
<evidence type="ECO:0000256" key="2">
    <source>
        <dbReference type="ARBA" id="ARBA00022450"/>
    </source>
</evidence>
<keyword evidence="4" id="KW-0436">Ligase</keyword>
<dbReference type="PROSITE" id="PS50075">
    <property type="entry name" value="CARRIER"/>
    <property type="match status" value="5"/>
</dbReference>
<dbReference type="FunFam" id="3.40.50.980:FF:000001">
    <property type="entry name" value="Non-ribosomal peptide synthetase"/>
    <property type="match status" value="1"/>
</dbReference>
<dbReference type="InterPro" id="IPR000873">
    <property type="entry name" value="AMP-dep_synth/lig_dom"/>
</dbReference>
<dbReference type="SUPFAM" id="SSF56801">
    <property type="entry name" value="Acetyl-CoA synthetase-like"/>
    <property type="match status" value="3"/>
</dbReference>
<dbReference type="InterPro" id="IPR006162">
    <property type="entry name" value="Ppantetheine_attach_site"/>
</dbReference>
<dbReference type="SUPFAM" id="SSF47336">
    <property type="entry name" value="ACP-like"/>
    <property type="match status" value="5"/>
</dbReference>
<dbReference type="InterPro" id="IPR009081">
    <property type="entry name" value="PP-bd_ACP"/>
</dbReference>
<feature type="domain" description="Carrier" evidence="8">
    <location>
        <begin position="1757"/>
        <end position="1834"/>
    </location>
</feature>
<dbReference type="NCBIfam" id="NF003417">
    <property type="entry name" value="PRK04813.1"/>
    <property type="match status" value="3"/>
</dbReference>
<dbReference type="Gene3D" id="3.30.559.10">
    <property type="entry name" value="Chloramphenicol acetyltransferase-like domain"/>
    <property type="match status" value="6"/>
</dbReference>
<dbReference type="SMART" id="SM00823">
    <property type="entry name" value="PKS_PP"/>
    <property type="match status" value="5"/>
</dbReference>
<dbReference type="InterPro" id="IPR010071">
    <property type="entry name" value="AA_adenyl_dom"/>
</dbReference>
<dbReference type="RefSeq" id="XP_046070862.1">
    <property type="nucleotide sequence ID" value="XM_046220478.1"/>
</dbReference>
<dbReference type="PANTHER" id="PTHR45527:SF1">
    <property type="entry name" value="FATTY ACID SYNTHASE"/>
    <property type="match status" value="1"/>
</dbReference>
<dbReference type="GO" id="GO:0016874">
    <property type="term" value="F:ligase activity"/>
    <property type="evidence" value="ECO:0007669"/>
    <property type="project" value="UniProtKB-KW"/>
</dbReference>
<dbReference type="InterPro" id="IPR036736">
    <property type="entry name" value="ACP-like_sf"/>
</dbReference>
<dbReference type="CDD" id="cd05918">
    <property type="entry name" value="A_NRPS_SidN3_like"/>
    <property type="match status" value="3"/>
</dbReference>
<dbReference type="Proteomes" id="UP001201262">
    <property type="component" value="Unassembled WGS sequence"/>
</dbReference>
<gene>
    <name evidence="9" type="ORF">BGW36DRAFT_427960</name>
</gene>
<dbReference type="FunFam" id="3.40.50.12780:FF:000024">
    <property type="entry name" value="Nonribosomal siderophore peptide synthase SidC"/>
    <property type="match status" value="2"/>
</dbReference>
<dbReference type="GO" id="GO:0043041">
    <property type="term" value="P:amino acid activation for nonribosomal peptide biosynthetic process"/>
    <property type="evidence" value="ECO:0007669"/>
    <property type="project" value="TreeGrafter"/>
</dbReference>
<evidence type="ECO:0000256" key="6">
    <source>
        <dbReference type="ARBA" id="ARBA00067294"/>
    </source>
</evidence>
<dbReference type="Gene3D" id="3.30.300.30">
    <property type="match status" value="3"/>
</dbReference>
<sequence>MDRLTVFPDIYPSDNTLETEVPWSLADAIPVSVETLVLSWASLLHAYTGEEQPVFTLDQSPVKVDLAQAHFDTVSLHATTQPNDIYYTSIVLTPTNSDLLQTKAQQITGKRNLYLSIDLATGAGFLRSEVGILPDQLKQIGLQLFQFVKRLGVLGEHADFGEKPLLSISNPEPRQLPGPQFLHHLAFSHAGGDALALEFLNADDSIQSLSFRDLDYYSTRLAQQIAMNIDQTLSNRIVPVLLGQSVDLYIAWLAVLKAGAAFCPLGIDSPEDRINFILKDVAASVVVTHSRFQTKLENAKAITPVLVDEPVLEDIPAILDNLNLRSEDLAYVMYTSGSTGRPKGVTISHKAVTQSLLAHNSIIPSFHRFLQFASPTFDVSVFEVFFPWFRGATLVGAERGVMLRDLGNTITALQADAAELTPTVAAELLRSRQSVPRLRVLLTIGEMLTKKVVDEFGASATSNGILHSMYGPTEAAIHCTAATHFQSDSTVNLIGQPLETVSAFVMSLEKNPPSSDPVILPIGQIGELVVGGPQLAQGYINRPVENAKAFLRNSKHGRLYRTGDKARILPDGRIECLGRISAGQVKLRGQRVELGEIESVICLHPNIHSAIVGLVRGILIAWVLIDNEKDVQPEEIRRFCQKLLPTYMVPGDYVTLGEFPRLDSGKVNKKALEADYDQNYLKQTTGSIMSFRDSLEERIYEAVGTVLGTFENQNESLSAMGLDSLTGIRLAAKLREISINLDVGTLLVADTVSNIWDFAKETGEHLQEPSDRNINNIWESISRTGLAVLDAKGIRSLVDKVEPCSDTQIAMLSESLRDHKAYCNWVELRFQEGLQLPAIEQAISTLIKHNEMLRSVFLKIDVPENPFCRVAWKRANLDDYFQEKTSFDYDWSIEFDDSILIPFKVQFIQEKTSVRVLVQLHHAIYDGWSWELVLDDLRSALAGEHLDTRLPFSNVVRHYLTTNSSQSAAKAAYWEDYIRGAMPSTLPLFQSKIDVPKRVGKAYRTFNTSLLHVDRQARSLSISRQAFFQASVAYILSSYLDTDDVIFGTVFSGRTLPVEGIENTIGPCLRIFPNRVNLSWVRTIHDLLIVIQRSNRKTLEYGNISLRQIKKLSGVDNSTRLFDCLFVWQELPGHDSRTSSYFEQVAAEDFLEFPLVIELEPKDGKVMGVATYEESVFPEAQANLLLEQIDEIATLFTNSLDSQLNNFNHQLSSSILSIENNRLVHLDDLTSLAYQVEQLAAKNPRRNAVEFIHDLDPDTGGSSVYSLTYHELNQRSNRLAHYLLSCNVRGGDLVGIILDKSLELYISILAVIKIGAGYVPLTPLTPNQRVRTVLDDTRPRVCIVTPSLISELKHLEWLRLLDLEDVDFIQYSDENPASSHQDSNAAYVVYTSGSTGKPKGVVITHRNLQSNIATLAEIYPIGDHPKLLQACSQAFDVSVFEIFFSWHCGMTLCSATNDVMFRDIEEVIRNRHVTHLSLTPTVAALIKPENVPSVRMLVTAGEGLTAKVHHDWAGMGLYQGYGPSETTNICTVRSNVTISDNARNIGKPFKNTSVFVTSEGPGFSLLLRGAVGEFCFGGDQVGQGYLNQPSLTREKFFIHPEFGRLYRSGDFGRLLPDGSLMFVGRRDDQVKLRGQRVELGEINSAILFNSEAQDCASMIVGDKSNSRQQLVSFFVPRLLFTPMEFNDELKHSIKILFESLTARLSSYMVPSYLIPVEAIPMTIVKKIDNRKLKDMFEMLSPAELEKFSQSQGDTHSTELSEDEEKVANIISQATKIPLELLRPSTSLYNVGIDSISAIHVSRLLRKSGFGQVDVSLILRHSSIGALSRAIRKKTLQEQEYNESQTIDLEKNSLLGDELVQKVLKDFYSAGHKVEAVIPCTALQEAMLSRTISNEDNAYCNHILLEFKGDFGKLRDTMQQMACRHEVLRTCFVTTNNARFTFVQAILQTVSIPWTVVETTDLAMEILSQKSLFATHAQQPFTVPYSIVALTEAFTDKKVLLFSIHHALHDGQAMALLLKEIETSYAGGQLPVPTQFRQFVNYILANSEEDTNPFWNKYLDGIPGSLLFPSLTTDPMARSHSIDIYKEQFELPLTEFETMCKNLSVTPLSLIQGAWAMLLSIYTTSSDICFGNVFSGRTIPLEGIEDIIGPCFSVLPVRFQVSNTALSLDVVKSAHKANIDIMAYQHTSLRQISKKLSGKPLFDSIVLLQPPVTELDHELWQMLSEEGDMDFPVILEILPSVRHDNLSIHLHVNSRQVTVVDAKTIIKDFTDLVIQILRYPLSKAIDHRNLRDLPTIAQKARDFRESIAVNGKKELGSRLAGLQLSDEELRVRDIISRLSGCDPQIIKHDTTIFQLGLDSINAIQISAFLKDAGYLVSAADILENPSTSGIANLLQHRNASPSMKMFDFASFEKTHREDVQNRLNLEEKDIESIRPCTSTQAGMLAEFTRSNGDLYCNRLLLKSTAPIDLKRLKSAWSNTMARHEMLRTGFIHLKDRDFPFAMVTYSPGQIPLPWTEYQTVSSNNEHENRRKSIHANLHLPPWLIFVRDLQSAAELDITAMHAIYDAQSMDMILSDVARDYQAQSLPRLASISPVLGQILNSASSINTDIDNFWSEVGSEFQITSFPNLNPVNEKSSEMIETSRYSSAPLDMISERCRAIGVTLQAAGQAAWARLLSAYTGETNVSFGLVLSGRDISRDAQNVSFPCLVTLPFRCLVEGSNRSFISSIMKTNASFMKHQFTPFTKIQKLFKADGGLVDTLFAYQKFSHTKEESQFWEVVEEDARVDYPISMEMVPDDKGVMLRVTCRGDVVPQSHADLILRQFDHLLLDCLLRAESSCRDISTMQRNLLSITPAKESRIPSQVALLHEFVESSAQRSPNRVALEFVSGLSLEKIKKETWTYSELDRIGNKVARLLQTLETGERRLIAICFDKCPEAYFAILGILKGGHAFVALDPSSPLARKQFIVEDSAVRTLLCTSDKHEELNSLSGVTTVELDKPGILDDISADPIDSTNPIYPDDTCYCLYTSGTTGTPKGCEITHDNAVQAMQSFSRLFDQNWDEDSRWLQFASFHFDVSVLEQYWSWGVGICVTSCPRDLLFQDLAGTMKQLEISHVDLTPSLAKLITPEEVPSLCKGVFITGGEALKQEILDAWGRQKVIYNGYGPTEVTIGCTMLPRMDENSKSSNIGAQFDNVGSYVFQPGTTTPVLRGGIGELCVSGALVGRGYLNRPELTREKFQYIDEYHERVYRTGDLVRILHDYSFQFLGRIDDQVKIRGQRLEIGEINAVIQKSTPEIAEVATLVIKHPSQMREQLVSFIARERPDKKRKALEIVEDDNIYNIIASVQEFTQAKLSGYMVPTHIIPISALPLSANNKVEMKALRAFYAEISLEKLQQLSSISRKRRSSCREDVRHIVRVLADFSKVKPNEISHSTSIYDLGLDSISVIGLAQKFRDAGYVGAHVSLIMKNPSVAGIASALKSSNSETALSKMDYENCKQKIKAFAHRYTFTAAESIGVPTHIIQEIAPCTPLQAGMIARFLESSGHPYCSLFRFELNSDVDLEQLRSAWSETQENIQLLRVRMVALPDGFAQVFLKHDEIKWLEITATDDDILGRGKNSWKSWCDDIQDFSGPLWCIRIIKSSNRRLLCLNIFHALYDGNSLPLLLEQVTLRYHRKEIPDNIPSFTEVLPRGPLRELPEAKDFWTSLFNDLPAKSYFKDDLPSDSLQAIILTRELKKIDGLVDIKASLQVTDNAIFHACWLLTLALDIPNAEYVVGPLFNTIPSYISFHSSNTKADLIKSCHHYYVSTLPYQHTPLRDIGKWLGRKPNQPLFEILFVYQKSNPTNEEIWSEVDSVATVDYPLSLEVQQSQTGNMTVTLAAKNHAVSADEAESLLSTFERICKTIHLEKETKLPSEFQGPNEHSFAFHHSKKSGDYETVNSGREHDWTPDMTEIRSVIAELACVDAESIHLDTSIFELGLDSIDAVKLSSRLRARGISLPVSSIMNQRTVLKISNSLSTPSNSIMKKQGFSLNKLSQKITASLKQDGKLPVDVVKVLPPTALQEAMVAEMIMSEYQHYYTLEVFEVVENVDFSNLLTSWKTVVDAHDILRTTFVEVEDPNIPYSYAQIVHAPNGNGIEVIDLRENSIDNYVKSINGNKTRPSLSIQGAQTDNKRYIILSIAHALYDGWSFDLLHTDIEKAYLGHSVTRPPYEGPLEQILTLSDDSHRNFWDVTLKGFIPRRFPRGTEARGDRSTLHRLERSFNVPCEDITQFCKKNGVTVQALSLATWCLTLASFVRSLDVGFGLVLSGRNFADANEIMFPTMNTVVFRAILHGSRLDMLKYIQSTLGELSEHQYYPLRKASTEVAAGSLFDTIFIYQKRPTTSHTGHESLYKSIKGSADTGYPLSVEMELEGDSMISRIAARDDLLGLNDAADVLEKMSKVFHLIMSEPQHPTVDFTDNGVIVCQSAVFQEKADDQKKDEIKDPDESATTTTWTDLEICICETLSILSGIPRENISKDSTLFNLGLDSISAIKVCTLLKHRSVILPVTTMLKAGSIKEMAKAVKTQKDYAENPGIFSSSELNSLDVEGILLLNKIPQNEVEKVLPATSGQIYCLAMHAQNPQIFYPSFFYSVNSLSSGQLDKAWTRLVSQLPILRTIFIRTGIREIAFAQAILKESKSSIFWHETASDAEFLRPKQCPIASGPVSIHATGTNQGILINLHIHHALYDAISLPKIIDCLGQLCSSEWLHDRELDFSKFIQFQGAQSLLAVRKQFWRSYLSGMPGESQRNISGQESSERSELYQPGLIDSVDKLETVARHNGLSLQSIFIAVYSKVHAQLAGNASTEDLVLGVYLANRGYELDGLPDLIAPTLNMVPLRIRSLKKPTIEIAHQIQSDLHEISRVEHSGVSLVEIMDWTGVHVDVFVNFLRLPESGFNVAQGNIRFIPVQREEITSNEINGQVHEHLGLLTGEEEDLSRIYRNCFDIEVGIREGKMDVGIFGSETVFGEGKAGIILDQVRKDLEQLVA</sequence>
<evidence type="ECO:0000256" key="1">
    <source>
        <dbReference type="ARBA" id="ARBA00004924"/>
    </source>
</evidence>
<name>A0AAD4KTR5_9EURO</name>
<organism evidence="9 10">
    <name type="scientific">Talaromyces proteolyticus</name>
    <dbReference type="NCBI Taxonomy" id="1131652"/>
    <lineage>
        <taxon>Eukaryota</taxon>
        <taxon>Fungi</taxon>
        <taxon>Dikarya</taxon>
        <taxon>Ascomycota</taxon>
        <taxon>Pezizomycotina</taxon>
        <taxon>Eurotiomycetes</taxon>
        <taxon>Eurotiomycetidae</taxon>
        <taxon>Eurotiales</taxon>
        <taxon>Trichocomaceae</taxon>
        <taxon>Talaromyces</taxon>
        <taxon>Talaromyces sect. Bacilispori</taxon>
    </lineage>
</organism>
<feature type="domain" description="Carrier" evidence="8">
    <location>
        <begin position="3400"/>
        <end position="3477"/>
    </location>
</feature>
<evidence type="ECO:0000256" key="7">
    <source>
        <dbReference type="ARBA" id="ARBA00078302"/>
    </source>
</evidence>
<dbReference type="Gene3D" id="3.40.50.12780">
    <property type="entry name" value="N-terminal domain of ligase-like"/>
    <property type="match status" value="3"/>
</dbReference>
<comment type="caution">
    <text evidence="9">The sequence shown here is derived from an EMBL/GenBank/DDBJ whole genome shotgun (WGS) entry which is preliminary data.</text>
</comment>
<keyword evidence="3" id="KW-0597">Phosphoprotein</keyword>
<dbReference type="Gene3D" id="1.10.1200.10">
    <property type="entry name" value="ACP-like"/>
    <property type="match status" value="5"/>
</dbReference>
<dbReference type="InterPro" id="IPR020806">
    <property type="entry name" value="PKS_PP-bd"/>
</dbReference>
<dbReference type="GeneID" id="70250765"/>
<dbReference type="GO" id="GO:0010106">
    <property type="term" value="P:cellular response to iron ion starvation"/>
    <property type="evidence" value="ECO:0007669"/>
    <property type="project" value="UniProtKB-ARBA"/>
</dbReference>
<dbReference type="InterPro" id="IPR023213">
    <property type="entry name" value="CAT-like_dom_sf"/>
</dbReference>
<evidence type="ECO:0000256" key="4">
    <source>
        <dbReference type="ARBA" id="ARBA00022598"/>
    </source>
</evidence>
<evidence type="ECO:0000259" key="8">
    <source>
        <dbReference type="PROSITE" id="PS50075"/>
    </source>
</evidence>
<proteinExistence type="inferred from homology"/>
<accession>A0AAD4KTR5</accession>
<dbReference type="Gene3D" id="3.30.559.30">
    <property type="entry name" value="Nonribosomal peptide synthetase, condensation domain"/>
    <property type="match status" value="6"/>
</dbReference>
<dbReference type="InterPro" id="IPR045851">
    <property type="entry name" value="AMP-bd_C_sf"/>
</dbReference>
<feature type="domain" description="Carrier" evidence="8">
    <location>
        <begin position="2324"/>
        <end position="2397"/>
    </location>
</feature>
<evidence type="ECO:0000313" key="10">
    <source>
        <dbReference type="Proteomes" id="UP001201262"/>
    </source>
</evidence>
<dbReference type="Pfam" id="PF00501">
    <property type="entry name" value="AMP-binding"/>
    <property type="match status" value="3"/>
</dbReference>
<dbReference type="EMBL" id="JAJTJA010000007">
    <property type="protein sequence ID" value="KAH8695924.1"/>
    <property type="molecule type" value="Genomic_DNA"/>
</dbReference>
<dbReference type="SUPFAM" id="SSF52777">
    <property type="entry name" value="CoA-dependent acyltransferases"/>
    <property type="match status" value="12"/>
</dbReference>
<evidence type="ECO:0000256" key="5">
    <source>
        <dbReference type="ARBA" id="ARBA00029454"/>
    </source>
</evidence>
<dbReference type="GO" id="GO:0031177">
    <property type="term" value="F:phosphopantetheine binding"/>
    <property type="evidence" value="ECO:0007669"/>
    <property type="project" value="InterPro"/>
</dbReference>